<evidence type="ECO:0000313" key="9">
    <source>
        <dbReference type="EMBL" id="TCU63367.1"/>
    </source>
</evidence>
<protein>
    <submittedName>
        <fullName evidence="9">Nucleoside-binding protein</fullName>
    </submittedName>
</protein>
<dbReference type="InterPro" id="IPR050957">
    <property type="entry name" value="BMP_lipoprotein"/>
</dbReference>
<dbReference type="PROSITE" id="PS51257">
    <property type="entry name" value="PROKAR_LIPOPROTEIN"/>
    <property type="match status" value="1"/>
</dbReference>
<comment type="subcellular location">
    <subcellularLocation>
        <location evidence="1">Cell membrane</location>
        <topology evidence="1">Lipid-anchor</topology>
    </subcellularLocation>
</comment>
<dbReference type="PANTHER" id="PTHR34296:SF2">
    <property type="entry name" value="ABC TRANSPORTER GUANOSINE-BINDING PROTEIN NUPN"/>
    <property type="match status" value="1"/>
</dbReference>
<dbReference type="GeneID" id="73795766"/>
<dbReference type="RefSeq" id="WP_008688256.1">
    <property type="nucleotide sequence ID" value="NZ_AP024510.1"/>
</dbReference>
<dbReference type="GO" id="GO:0005886">
    <property type="term" value="C:plasma membrane"/>
    <property type="evidence" value="ECO:0007669"/>
    <property type="project" value="UniProtKB-SubCell"/>
</dbReference>
<evidence type="ECO:0000256" key="7">
    <source>
        <dbReference type="SAM" id="SignalP"/>
    </source>
</evidence>
<keyword evidence="4 7" id="KW-0732">Signal</keyword>
<dbReference type="EMBL" id="SMBP01000001">
    <property type="protein sequence ID" value="TCU63367.1"/>
    <property type="molecule type" value="Genomic_DNA"/>
</dbReference>
<reference evidence="9 10" key="1">
    <citation type="submission" date="2019-03" db="EMBL/GenBank/DDBJ databases">
        <title>Genomic Encyclopedia of Type Strains, Phase IV (KMG-IV): sequencing the most valuable type-strain genomes for metagenomic binning, comparative biology and taxonomic classification.</title>
        <authorList>
            <person name="Goeker M."/>
        </authorList>
    </citation>
    <scope>NUCLEOTIDE SEQUENCE [LARGE SCALE GENOMIC DNA]</scope>
    <source>
        <strain evidence="9 10">DSM 29481</strain>
    </source>
</reference>
<accession>A0A4R3TNT2</accession>
<evidence type="ECO:0000256" key="2">
    <source>
        <dbReference type="ARBA" id="ARBA00008610"/>
    </source>
</evidence>
<comment type="similarity">
    <text evidence="2">Belongs to the BMP lipoprotein family.</text>
</comment>
<feature type="domain" description="ABC transporter substrate-binding protein PnrA-like" evidence="8">
    <location>
        <begin position="41"/>
        <end position="345"/>
    </location>
</feature>
<proteinExistence type="inferred from homology"/>
<keyword evidence="10" id="KW-1185">Reference proteome</keyword>
<sequence length="355" mass="37552">MNKFAKLSLVAMMAATTLAGCGSKDDGDSKKKDCPVKIGFVTDTGGIDDHSFNEGSWKGIEKFAKDNNISTDCIKYLQSKGDADYEPNLNQLSEDGYDLVVAAGYKFNDAMANVSKANPDTKFLVIDTVIDSENVQSATFKAEESSYLAGVAAAMQAKAEGGNAVGFIGGEDVDLIRAFQAGFEQGVKSVDKNIKIYVDYAGGYDKTEKGTSLAEKHYSAGAKVIYHAAGGTGNGVFAAAKDRAKKGEKVWVIGVDSDQFSTGIYDKKENKSVTLTSALKRVDAVTEAVSKSVLDNKFKAGLQTYDSSNDGVGLPDENPNLSDDIKKAVEDASAKIKSGEIKVSAERTIAPGSNG</sequence>
<evidence type="ECO:0000256" key="4">
    <source>
        <dbReference type="ARBA" id="ARBA00022729"/>
    </source>
</evidence>
<dbReference type="Gene3D" id="3.40.50.2300">
    <property type="match status" value="2"/>
</dbReference>
<dbReference type="CDD" id="cd06354">
    <property type="entry name" value="PBP1_PrnA-like"/>
    <property type="match status" value="1"/>
</dbReference>
<name>A0A4R3TNT2_9FIRM</name>
<gene>
    <name evidence="9" type="ORF">EDD61_10118</name>
</gene>
<evidence type="ECO:0000256" key="6">
    <source>
        <dbReference type="ARBA" id="ARBA00023288"/>
    </source>
</evidence>
<comment type="caution">
    <text evidence="9">The sequence shown here is derived from an EMBL/GenBank/DDBJ whole genome shotgun (WGS) entry which is preliminary data.</text>
</comment>
<feature type="chain" id="PRO_5038391777" evidence="7">
    <location>
        <begin position="20"/>
        <end position="355"/>
    </location>
</feature>
<evidence type="ECO:0000313" key="10">
    <source>
        <dbReference type="Proteomes" id="UP000295773"/>
    </source>
</evidence>
<evidence type="ECO:0000256" key="3">
    <source>
        <dbReference type="ARBA" id="ARBA00022475"/>
    </source>
</evidence>
<dbReference type="InterPro" id="IPR003760">
    <property type="entry name" value="PnrA-like"/>
</dbReference>
<keyword evidence="3" id="KW-1003">Cell membrane</keyword>
<feature type="signal peptide" evidence="7">
    <location>
        <begin position="1"/>
        <end position="19"/>
    </location>
</feature>
<dbReference type="PANTHER" id="PTHR34296">
    <property type="entry name" value="TRANSCRIPTIONAL ACTIVATOR PROTEIN MED"/>
    <property type="match status" value="1"/>
</dbReference>
<dbReference type="Proteomes" id="UP000295773">
    <property type="component" value="Unassembled WGS sequence"/>
</dbReference>
<evidence type="ECO:0000259" key="8">
    <source>
        <dbReference type="Pfam" id="PF02608"/>
    </source>
</evidence>
<evidence type="ECO:0000256" key="5">
    <source>
        <dbReference type="ARBA" id="ARBA00023136"/>
    </source>
</evidence>
<dbReference type="Pfam" id="PF02608">
    <property type="entry name" value="Bmp"/>
    <property type="match status" value="1"/>
</dbReference>
<dbReference type="SUPFAM" id="SSF53822">
    <property type="entry name" value="Periplasmic binding protein-like I"/>
    <property type="match status" value="1"/>
</dbReference>
<organism evidence="9 10">
    <name type="scientific">Longicatena caecimuris</name>
    <dbReference type="NCBI Taxonomy" id="1796635"/>
    <lineage>
        <taxon>Bacteria</taxon>
        <taxon>Bacillati</taxon>
        <taxon>Bacillota</taxon>
        <taxon>Erysipelotrichia</taxon>
        <taxon>Erysipelotrichales</taxon>
        <taxon>Erysipelotrichaceae</taxon>
        <taxon>Longicatena</taxon>
    </lineage>
</organism>
<keyword evidence="5" id="KW-0472">Membrane</keyword>
<evidence type="ECO:0000256" key="1">
    <source>
        <dbReference type="ARBA" id="ARBA00004193"/>
    </source>
</evidence>
<dbReference type="AlphaFoldDB" id="A0A4R3TNT2"/>
<dbReference type="InterPro" id="IPR028082">
    <property type="entry name" value="Peripla_BP_I"/>
</dbReference>
<keyword evidence="6" id="KW-0449">Lipoprotein</keyword>